<dbReference type="Gene3D" id="1.20.1280.50">
    <property type="match status" value="1"/>
</dbReference>
<organism evidence="3 4">
    <name type="scientific">Mortierella alpina</name>
    <name type="common">Oleaginous fungus</name>
    <name type="synonym">Mortierella renispora</name>
    <dbReference type="NCBI Taxonomy" id="64518"/>
    <lineage>
        <taxon>Eukaryota</taxon>
        <taxon>Fungi</taxon>
        <taxon>Fungi incertae sedis</taxon>
        <taxon>Mucoromycota</taxon>
        <taxon>Mortierellomycotina</taxon>
        <taxon>Mortierellomycetes</taxon>
        <taxon>Mortierellales</taxon>
        <taxon>Mortierellaceae</taxon>
        <taxon>Mortierella</taxon>
    </lineage>
</organism>
<protein>
    <recommendedName>
        <fullName evidence="2">F-box domain-containing protein</fullName>
    </recommendedName>
</protein>
<dbReference type="Pfam" id="PF12937">
    <property type="entry name" value="F-box-like"/>
    <property type="match status" value="1"/>
</dbReference>
<dbReference type="Proteomes" id="UP000738359">
    <property type="component" value="Unassembled WGS sequence"/>
</dbReference>
<keyword evidence="4" id="KW-1185">Reference proteome</keyword>
<dbReference type="PROSITE" id="PS50181">
    <property type="entry name" value="FBOX"/>
    <property type="match status" value="1"/>
</dbReference>
<dbReference type="AlphaFoldDB" id="A0A9P6IPY7"/>
<gene>
    <name evidence="3" type="ORF">BGZ70_005072</name>
</gene>
<evidence type="ECO:0000259" key="2">
    <source>
        <dbReference type="PROSITE" id="PS50181"/>
    </source>
</evidence>
<feature type="compositionally biased region" description="Basic and acidic residues" evidence="1">
    <location>
        <begin position="123"/>
        <end position="133"/>
    </location>
</feature>
<dbReference type="SUPFAM" id="SSF81383">
    <property type="entry name" value="F-box domain"/>
    <property type="match status" value="1"/>
</dbReference>
<feature type="compositionally biased region" description="Basic and acidic residues" evidence="1">
    <location>
        <begin position="101"/>
        <end position="116"/>
    </location>
</feature>
<feature type="domain" description="F-box" evidence="2">
    <location>
        <begin position="6"/>
        <end position="51"/>
    </location>
</feature>
<sequence length="590" mass="67289">MAKVAPTSLFDLPTEIIWQIEAHLTTRDRTVCLQVCKAWYNHLIDEIWDTLEIPASNMEQYKGVAAARAFYRNLHRIRVLKVPHAALLYFYDHMVNDKNCKDGKDDRMRKGRQEKDGDNDDNNNDKAQKDHVSAAEWSSQGPSPLFPERQILRLEDLYVQFGNLPSLSEVHGLRPLLDLLERSPQTMKRFKVKATFGCHRWSLEDESCLLIALPPSLERLTLDYGHGGWICRLHEANATIKDQKAAKFQKFISELSLPPPTARTTAGTISTTTITTTPLYALDKLKTLSLGHLRSDSINLLFTGPLLLSRTPVLEELLFEDKFSPCHDADLSAQLARLISKGSGVQKGWKTLGFEYRGVRYAMLDSQVVNAILEQSATLENLRISAPSSFSGSAIQKLLCSAPNLKRLDIWPSELRVDYELEPYMLLAKDITEVTSREWVCLSFRCMIGGIPRLDLESRTNGWSLRGIEYHDPDQYTAHNGRFIQRKVLGQLGRLTNLRQITLGLEMDVDFGRCWDECCYDQFAVMSDEDYCVEVESDPDPGQQYACLTLTLEDGLDLLRNLKSLRGIRLEKMSHCITDKEREWMKSNWP</sequence>
<evidence type="ECO:0000256" key="1">
    <source>
        <dbReference type="SAM" id="MobiDB-lite"/>
    </source>
</evidence>
<dbReference type="InterPro" id="IPR036047">
    <property type="entry name" value="F-box-like_dom_sf"/>
</dbReference>
<dbReference type="InterPro" id="IPR001810">
    <property type="entry name" value="F-box_dom"/>
</dbReference>
<dbReference type="OrthoDB" id="2418021at2759"/>
<feature type="region of interest" description="Disordered" evidence="1">
    <location>
        <begin position="101"/>
        <end position="143"/>
    </location>
</feature>
<evidence type="ECO:0000313" key="4">
    <source>
        <dbReference type="Proteomes" id="UP000738359"/>
    </source>
</evidence>
<proteinExistence type="predicted"/>
<reference evidence="3" key="1">
    <citation type="journal article" date="2020" name="Fungal Divers.">
        <title>Resolving the Mortierellaceae phylogeny through synthesis of multi-gene phylogenetics and phylogenomics.</title>
        <authorList>
            <person name="Vandepol N."/>
            <person name="Liber J."/>
            <person name="Desiro A."/>
            <person name="Na H."/>
            <person name="Kennedy M."/>
            <person name="Barry K."/>
            <person name="Grigoriev I.V."/>
            <person name="Miller A.N."/>
            <person name="O'Donnell K."/>
            <person name="Stajich J.E."/>
            <person name="Bonito G."/>
        </authorList>
    </citation>
    <scope>NUCLEOTIDE SEQUENCE</scope>
    <source>
        <strain evidence="3">CK1249</strain>
    </source>
</reference>
<name>A0A9P6IPY7_MORAP</name>
<accession>A0A9P6IPY7</accession>
<evidence type="ECO:0000313" key="3">
    <source>
        <dbReference type="EMBL" id="KAF9944073.1"/>
    </source>
</evidence>
<dbReference type="EMBL" id="JAAAHY010002673">
    <property type="protein sequence ID" value="KAF9944073.1"/>
    <property type="molecule type" value="Genomic_DNA"/>
</dbReference>
<comment type="caution">
    <text evidence="3">The sequence shown here is derived from an EMBL/GenBank/DDBJ whole genome shotgun (WGS) entry which is preliminary data.</text>
</comment>
<feature type="non-terminal residue" evidence="3">
    <location>
        <position position="590"/>
    </location>
</feature>